<protein>
    <recommendedName>
        <fullName evidence="12">Cysteine--tRNA ligase</fullName>
        <ecNumber evidence="12">6.1.1.16</ecNumber>
    </recommendedName>
    <alternativeName>
        <fullName evidence="12">Cysteinyl-tRNA synthetase</fullName>
        <shortName evidence="12">CysRS</shortName>
    </alternativeName>
</protein>
<evidence type="ECO:0000256" key="1">
    <source>
        <dbReference type="ARBA" id="ARBA00004496"/>
    </source>
</evidence>
<dbReference type="Gene3D" id="3.40.50.620">
    <property type="entry name" value="HUPs"/>
    <property type="match status" value="1"/>
</dbReference>
<dbReference type="InterPro" id="IPR009080">
    <property type="entry name" value="tRNAsynth_Ia_anticodon-bd"/>
</dbReference>
<evidence type="ECO:0000256" key="7">
    <source>
        <dbReference type="ARBA" id="ARBA00022741"/>
    </source>
</evidence>
<dbReference type="EMBL" id="FZOB01000004">
    <property type="protein sequence ID" value="SNR72494.1"/>
    <property type="molecule type" value="Genomic_DNA"/>
</dbReference>
<dbReference type="Proteomes" id="UP000198405">
    <property type="component" value="Unassembled WGS sequence"/>
</dbReference>
<dbReference type="HAMAP" id="MF_00041">
    <property type="entry name" value="Cys_tRNA_synth"/>
    <property type="match status" value="1"/>
</dbReference>
<dbReference type="GO" id="GO:0008270">
    <property type="term" value="F:zinc ion binding"/>
    <property type="evidence" value="ECO:0007669"/>
    <property type="project" value="UniProtKB-UniRule"/>
</dbReference>
<dbReference type="InterPro" id="IPR032678">
    <property type="entry name" value="tRNA-synt_1_cat_dom"/>
</dbReference>
<evidence type="ECO:0000256" key="6">
    <source>
        <dbReference type="ARBA" id="ARBA00022723"/>
    </source>
</evidence>
<feature type="binding site" evidence="12">
    <location>
        <position position="237"/>
    </location>
    <ligand>
        <name>Zn(2+)</name>
        <dbReference type="ChEBI" id="CHEBI:29105"/>
    </ligand>
</feature>
<dbReference type="SUPFAM" id="SSF52374">
    <property type="entry name" value="Nucleotidylyl transferase"/>
    <property type="match status" value="1"/>
</dbReference>
<keyword evidence="8 12" id="KW-0862">Zinc</keyword>
<reference evidence="15" key="1">
    <citation type="submission" date="2017-06" db="EMBL/GenBank/DDBJ databases">
        <authorList>
            <person name="Varghese N."/>
            <person name="Submissions S."/>
        </authorList>
    </citation>
    <scope>NUCLEOTIDE SEQUENCE [LARGE SCALE GENOMIC DNA]</scope>
    <source>
        <strain evidence="15">DSM 15668</strain>
    </source>
</reference>
<evidence type="ECO:0000256" key="12">
    <source>
        <dbReference type="HAMAP-Rule" id="MF_00041"/>
    </source>
</evidence>
<dbReference type="SUPFAM" id="SSF47323">
    <property type="entry name" value="Anticodon-binding domain of a subclass of class I aminoacyl-tRNA synthetases"/>
    <property type="match status" value="1"/>
</dbReference>
<comment type="subunit">
    <text evidence="3 12">Monomer.</text>
</comment>
<feature type="short sequence motif" description="'HIGH' region" evidence="12">
    <location>
        <begin position="30"/>
        <end position="40"/>
    </location>
</feature>
<dbReference type="InterPro" id="IPR015803">
    <property type="entry name" value="Cys-tRNA-ligase"/>
</dbReference>
<comment type="catalytic activity">
    <reaction evidence="12">
        <text>tRNA(Cys) + L-cysteine + ATP = L-cysteinyl-tRNA(Cys) + AMP + diphosphate</text>
        <dbReference type="Rhea" id="RHEA:17773"/>
        <dbReference type="Rhea" id="RHEA-COMP:9661"/>
        <dbReference type="Rhea" id="RHEA-COMP:9679"/>
        <dbReference type="ChEBI" id="CHEBI:30616"/>
        <dbReference type="ChEBI" id="CHEBI:33019"/>
        <dbReference type="ChEBI" id="CHEBI:35235"/>
        <dbReference type="ChEBI" id="CHEBI:78442"/>
        <dbReference type="ChEBI" id="CHEBI:78517"/>
        <dbReference type="ChEBI" id="CHEBI:456215"/>
        <dbReference type="EC" id="6.1.1.16"/>
    </reaction>
</comment>
<keyword evidence="11 12" id="KW-0030">Aminoacyl-tRNA synthetase</keyword>
<dbReference type="SMART" id="SM00840">
    <property type="entry name" value="DALR_2"/>
    <property type="match status" value="1"/>
</dbReference>
<name>A0A238YPA6_9BACT</name>
<comment type="cofactor">
    <cofactor evidence="12">
        <name>Zn(2+)</name>
        <dbReference type="ChEBI" id="CHEBI:29105"/>
    </cofactor>
    <text evidence="12">Binds 1 zinc ion per subunit.</text>
</comment>
<feature type="binding site" evidence="12">
    <location>
        <position position="268"/>
    </location>
    <ligand>
        <name>ATP</name>
        <dbReference type="ChEBI" id="CHEBI:30616"/>
    </ligand>
</feature>
<organism evidence="14 15">
    <name type="scientific">Desulfurobacterium atlanticum</name>
    <dbReference type="NCBI Taxonomy" id="240169"/>
    <lineage>
        <taxon>Bacteria</taxon>
        <taxon>Pseudomonadati</taxon>
        <taxon>Aquificota</taxon>
        <taxon>Aquificia</taxon>
        <taxon>Desulfurobacteriales</taxon>
        <taxon>Desulfurobacteriaceae</taxon>
        <taxon>Desulfurobacterium</taxon>
    </lineage>
</organism>
<dbReference type="Pfam" id="PF09190">
    <property type="entry name" value="DALR_2"/>
    <property type="match status" value="1"/>
</dbReference>
<dbReference type="GO" id="GO:0005737">
    <property type="term" value="C:cytoplasm"/>
    <property type="evidence" value="ECO:0007669"/>
    <property type="project" value="UniProtKB-SubCell"/>
</dbReference>
<dbReference type="GO" id="GO:0004817">
    <property type="term" value="F:cysteine-tRNA ligase activity"/>
    <property type="evidence" value="ECO:0007669"/>
    <property type="project" value="UniProtKB-UniRule"/>
</dbReference>
<dbReference type="GO" id="GO:0006423">
    <property type="term" value="P:cysteinyl-tRNA aminoacylation"/>
    <property type="evidence" value="ECO:0007669"/>
    <property type="project" value="UniProtKB-UniRule"/>
</dbReference>
<evidence type="ECO:0000256" key="3">
    <source>
        <dbReference type="ARBA" id="ARBA00011245"/>
    </source>
</evidence>
<evidence type="ECO:0000256" key="2">
    <source>
        <dbReference type="ARBA" id="ARBA00005594"/>
    </source>
</evidence>
<keyword evidence="15" id="KW-1185">Reference proteome</keyword>
<dbReference type="Gene3D" id="1.20.120.1910">
    <property type="entry name" value="Cysteine-tRNA ligase, C-terminal anti-codon recognition domain"/>
    <property type="match status" value="1"/>
</dbReference>
<evidence type="ECO:0000259" key="13">
    <source>
        <dbReference type="SMART" id="SM00840"/>
    </source>
</evidence>
<dbReference type="InterPro" id="IPR014729">
    <property type="entry name" value="Rossmann-like_a/b/a_fold"/>
</dbReference>
<dbReference type="GO" id="GO:0005524">
    <property type="term" value="F:ATP binding"/>
    <property type="evidence" value="ECO:0007669"/>
    <property type="project" value="UniProtKB-UniRule"/>
</dbReference>
<evidence type="ECO:0000256" key="4">
    <source>
        <dbReference type="ARBA" id="ARBA00022490"/>
    </source>
</evidence>
<feature type="binding site" evidence="12">
    <location>
        <position position="28"/>
    </location>
    <ligand>
        <name>Zn(2+)</name>
        <dbReference type="ChEBI" id="CHEBI:29105"/>
    </ligand>
</feature>
<feature type="short sequence motif" description="'KMSKS' region" evidence="12">
    <location>
        <begin position="265"/>
        <end position="269"/>
    </location>
</feature>
<dbReference type="InterPro" id="IPR024909">
    <property type="entry name" value="Cys-tRNA/MSH_ligase"/>
</dbReference>
<comment type="similarity">
    <text evidence="2 12">Belongs to the class-I aminoacyl-tRNA synthetase family.</text>
</comment>
<evidence type="ECO:0000313" key="14">
    <source>
        <dbReference type="EMBL" id="SNR72494.1"/>
    </source>
</evidence>
<evidence type="ECO:0000256" key="11">
    <source>
        <dbReference type="ARBA" id="ARBA00023146"/>
    </source>
</evidence>
<keyword evidence="7 12" id="KW-0547">Nucleotide-binding</keyword>
<evidence type="ECO:0000256" key="9">
    <source>
        <dbReference type="ARBA" id="ARBA00022840"/>
    </source>
</evidence>
<dbReference type="Pfam" id="PF01406">
    <property type="entry name" value="tRNA-synt_1e"/>
    <property type="match status" value="1"/>
</dbReference>
<dbReference type="InterPro" id="IPR015273">
    <property type="entry name" value="Cys-tRNA-synt_Ia_DALR"/>
</dbReference>
<dbReference type="PANTHER" id="PTHR10890">
    <property type="entry name" value="CYSTEINYL-TRNA SYNTHETASE"/>
    <property type="match status" value="1"/>
</dbReference>
<dbReference type="RefSeq" id="WP_089322802.1">
    <property type="nucleotide sequence ID" value="NZ_FZOB01000004.1"/>
</dbReference>
<evidence type="ECO:0000313" key="15">
    <source>
        <dbReference type="Proteomes" id="UP000198405"/>
    </source>
</evidence>
<dbReference type="CDD" id="cd00672">
    <property type="entry name" value="CysRS_core"/>
    <property type="match status" value="1"/>
</dbReference>
<gene>
    <name evidence="12" type="primary">cysS</name>
    <name evidence="14" type="ORF">SAMN06265340_10449</name>
</gene>
<keyword evidence="6 12" id="KW-0479">Metal-binding</keyword>
<accession>A0A238YPA6</accession>
<dbReference type="AlphaFoldDB" id="A0A238YPA6"/>
<feature type="binding site" evidence="12">
    <location>
        <position position="208"/>
    </location>
    <ligand>
        <name>Zn(2+)</name>
        <dbReference type="ChEBI" id="CHEBI:29105"/>
    </ligand>
</feature>
<comment type="subcellular location">
    <subcellularLocation>
        <location evidence="1 12">Cytoplasm</location>
    </subcellularLocation>
</comment>
<sequence length="473" mass="54472">MIKVYNTLTGKKEEFKPLEGKSIKMYVCGPTVYDDAHIGHARSAVVFDVIRRWLEERGYKVTVVRNYTDIDDKIIKRAKERNLTWKEIAERYIKSFEADMKALNVKEPTFKPKVTEHIPDIIKMIEGLIEKGYAYESDGDVYFSVEKFPQYGKLSKRKKEELLAGARILPGEKKKNPLDFALWKKSKEGEPGWDSPWGKGRPGWHIECSAMSMKYLGETMDIHGGGLDLIFPHHENEIAQSESFTGKPFVKYWLHNGFVMVNSEKMSKSLGNFFTIKEILKEFPPDVLRLFLLLTHYRSPIDFSFERLKESKNALERLKNIILSKQAIEKIPVAENSTETINISKFKEEFEKAMDDDFNTAKAIGVLFELGKEINIRKDKALKEGKISADEKESLIESISFIEEALKILGFKLSQEKSSGELEDKLIQLLIDIRQDLRKEKNFKLADKIRDKLKELGITLEDLPTGTVFKKGE</sequence>
<evidence type="ECO:0000256" key="10">
    <source>
        <dbReference type="ARBA" id="ARBA00022917"/>
    </source>
</evidence>
<dbReference type="EC" id="6.1.1.16" evidence="12"/>
<dbReference type="PRINTS" id="PR00983">
    <property type="entry name" value="TRNASYNTHCYS"/>
</dbReference>
<evidence type="ECO:0000256" key="8">
    <source>
        <dbReference type="ARBA" id="ARBA00022833"/>
    </source>
</evidence>
<keyword evidence="5 12" id="KW-0436">Ligase</keyword>
<dbReference type="NCBIfam" id="TIGR00435">
    <property type="entry name" value="cysS"/>
    <property type="match status" value="1"/>
</dbReference>
<dbReference type="PANTHER" id="PTHR10890:SF3">
    <property type="entry name" value="CYSTEINE--TRNA LIGASE, CYTOPLASMIC"/>
    <property type="match status" value="1"/>
</dbReference>
<feature type="domain" description="Cysteinyl-tRNA synthetase class Ia DALR" evidence="13">
    <location>
        <begin position="349"/>
        <end position="422"/>
    </location>
</feature>
<feature type="binding site" evidence="12">
    <location>
        <position position="233"/>
    </location>
    <ligand>
        <name>Zn(2+)</name>
        <dbReference type="ChEBI" id="CHEBI:29105"/>
    </ligand>
</feature>
<keyword evidence="9 12" id="KW-0067">ATP-binding</keyword>
<keyword evidence="4 12" id="KW-0963">Cytoplasm</keyword>
<proteinExistence type="inferred from homology"/>
<keyword evidence="10 12" id="KW-0648">Protein biosynthesis</keyword>
<dbReference type="OrthoDB" id="9815130at2"/>
<dbReference type="FunFam" id="3.40.50.620:FF:000009">
    <property type="entry name" value="Cysteine--tRNA ligase"/>
    <property type="match status" value="1"/>
</dbReference>
<evidence type="ECO:0000256" key="5">
    <source>
        <dbReference type="ARBA" id="ARBA00022598"/>
    </source>
</evidence>